<evidence type="ECO:0008006" key="3">
    <source>
        <dbReference type="Google" id="ProtNLM"/>
    </source>
</evidence>
<dbReference type="RefSeq" id="WP_148737153.1">
    <property type="nucleotide sequence ID" value="NZ_VSTH01000011.1"/>
</dbReference>
<keyword evidence="2" id="KW-1185">Reference proteome</keyword>
<organism evidence="1 2">
    <name type="scientific">Bradyrhizobium hipponense</name>
    <dbReference type="NCBI Taxonomy" id="2605638"/>
    <lineage>
        <taxon>Bacteria</taxon>
        <taxon>Pseudomonadati</taxon>
        <taxon>Pseudomonadota</taxon>
        <taxon>Alphaproteobacteria</taxon>
        <taxon>Hyphomicrobiales</taxon>
        <taxon>Nitrobacteraceae</taxon>
        <taxon>Bradyrhizobium</taxon>
    </lineage>
</organism>
<gene>
    <name evidence="1" type="ORF">FXV83_01720</name>
</gene>
<proteinExistence type="predicted"/>
<dbReference type="AlphaFoldDB" id="A0A5S4YWS7"/>
<comment type="caution">
    <text evidence="1">The sequence shown here is derived from an EMBL/GenBank/DDBJ whole genome shotgun (WGS) entry which is preliminary data.</text>
</comment>
<dbReference type="Proteomes" id="UP000324797">
    <property type="component" value="Unassembled WGS sequence"/>
</dbReference>
<protein>
    <recommendedName>
        <fullName evidence="3">Transposase</fullName>
    </recommendedName>
</protein>
<accession>A0A5S4YWS7</accession>
<reference evidence="1 2" key="1">
    <citation type="submission" date="2019-08" db="EMBL/GenBank/DDBJ databases">
        <title>Bradyrhizobium hipponensis sp. nov., a rhizobium isolated from a Lupinus angustifolius root nodule in Tunisia.</title>
        <authorList>
            <person name="Off K."/>
            <person name="Rejili M."/>
            <person name="Mars M."/>
            <person name="Brachmann A."/>
            <person name="Marin M."/>
        </authorList>
    </citation>
    <scope>NUCLEOTIDE SEQUENCE [LARGE SCALE GENOMIC DNA]</scope>
    <source>
        <strain evidence="2">aSej3</strain>
    </source>
</reference>
<dbReference type="EMBL" id="VSTH01000011">
    <property type="protein sequence ID" value="TYO68255.1"/>
    <property type="molecule type" value="Genomic_DNA"/>
</dbReference>
<name>A0A5S4YWS7_9BRAD</name>
<sequence>MTSEATDSNADVQRLCGLAGLPRATYYRHLNRRSRETADCELRDQLQRICLKHPFYGYR</sequence>
<evidence type="ECO:0000313" key="1">
    <source>
        <dbReference type="EMBL" id="TYO68255.1"/>
    </source>
</evidence>
<evidence type="ECO:0000313" key="2">
    <source>
        <dbReference type="Proteomes" id="UP000324797"/>
    </source>
</evidence>